<evidence type="ECO:0000259" key="2">
    <source>
        <dbReference type="PROSITE" id="PS50164"/>
    </source>
</evidence>
<comment type="caution">
    <text evidence="3">The sequence shown here is derived from an EMBL/GenBank/DDBJ whole genome shotgun (WGS) entry which is preliminary data.</text>
</comment>
<comment type="similarity">
    <text evidence="1">Belongs to the UPF0213 family.</text>
</comment>
<organism evidence="3 4">
    <name type="scientific">Candidatus Eubacterium avistercoris</name>
    <dbReference type="NCBI Taxonomy" id="2838567"/>
    <lineage>
        <taxon>Bacteria</taxon>
        <taxon>Bacillati</taxon>
        <taxon>Bacillota</taxon>
        <taxon>Clostridia</taxon>
        <taxon>Eubacteriales</taxon>
        <taxon>Eubacteriaceae</taxon>
        <taxon>Eubacterium</taxon>
    </lineage>
</organism>
<reference evidence="3" key="1">
    <citation type="journal article" date="2021" name="PeerJ">
        <title>Extensive microbial diversity within the chicken gut microbiome revealed by metagenomics and culture.</title>
        <authorList>
            <person name="Gilroy R."/>
            <person name="Ravi A."/>
            <person name="Getino M."/>
            <person name="Pursley I."/>
            <person name="Horton D.L."/>
            <person name="Alikhan N.F."/>
            <person name="Baker D."/>
            <person name="Gharbi K."/>
            <person name="Hall N."/>
            <person name="Watson M."/>
            <person name="Adriaenssens E.M."/>
            <person name="Foster-Nyarko E."/>
            <person name="Jarju S."/>
            <person name="Secka A."/>
            <person name="Antonio M."/>
            <person name="Oren A."/>
            <person name="Chaudhuri R.R."/>
            <person name="La Ragione R."/>
            <person name="Hildebrand F."/>
            <person name="Pallen M.J."/>
        </authorList>
    </citation>
    <scope>NUCLEOTIDE SEQUENCE</scope>
    <source>
        <strain evidence="3">CHK192-9172</strain>
    </source>
</reference>
<reference evidence="3" key="2">
    <citation type="submission" date="2021-04" db="EMBL/GenBank/DDBJ databases">
        <authorList>
            <person name="Gilroy R."/>
        </authorList>
    </citation>
    <scope>NUCLEOTIDE SEQUENCE</scope>
    <source>
        <strain evidence="3">CHK192-9172</strain>
    </source>
</reference>
<gene>
    <name evidence="3" type="ORF">IAA08_06890</name>
</gene>
<dbReference type="EMBL" id="DXCH01000191">
    <property type="protein sequence ID" value="HIZ07643.1"/>
    <property type="molecule type" value="Genomic_DNA"/>
</dbReference>
<dbReference type="InterPro" id="IPR050190">
    <property type="entry name" value="UPF0213_domain"/>
</dbReference>
<evidence type="ECO:0000256" key="1">
    <source>
        <dbReference type="ARBA" id="ARBA00007435"/>
    </source>
</evidence>
<feature type="domain" description="GIY-YIG" evidence="2">
    <location>
        <begin position="1"/>
        <end position="75"/>
    </location>
</feature>
<dbReference type="PANTHER" id="PTHR34477">
    <property type="entry name" value="UPF0213 PROTEIN YHBQ"/>
    <property type="match status" value="1"/>
</dbReference>
<dbReference type="PROSITE" id="PS50164">
    <property type="entry name" value="GIY_YIG"/>
    <property type="match status" value="1"/>
</dbReference>
<protein>
    <submittedName>
        <fullName evidence="3">GIY-YIG nuclease family protein</fullName>
    </submittedName>
</protein>
<dbReference type="SMART" id="SM00465">
    <property type="entry name" value="GIYc"/>
    <property type="match status" value="1"/>
</dbReference>
<dbReference type="InterPro" id="IPR035901">
    <property type="entry name" value="GIY-YIG_endonuc_sf"/>
</dbReference>
<evidence type="ECO:0000313" key="3">
    <source>
        <dbReference type="EMBL" id="HIZ07643.1"/>
    </source>
</evidence>
<dbReference type="Pfam" id="PF01541">
    <property type="entry name" value="GIY-YIG"/>
    <property type="match status" value="1"/>
</dbReference>
<dbReference type="Gene3D" id="3.40.1440.10">
    <property type="entry name" value="GIY-YIG endonuclease"/>
    <property type="match status" value="1"/>
</dbReference>
<proteinExistence type="inferred from homology"/>
<dbReference type="Proteomes" id="UP000824024">
    <property type="component" value="Unassembled WGS sequence"/>
</dbReference>
<sequence length="84" mass="10086">MNFTYIVRCADGTLYTGWTNDLKRRMKAHNAGKGAKYTKNRRPVSLEYFESYETKEEAMRREYEIKQLTRKEKLKLIKTVRESD</sequence>
<accession>A0A9D2D324</accession>
<dbReference type="InterPro" id="IPR000305">
    <property type="entry name" value="GIY-YIG_endonuc"/>
</dbReference>
<evidence type="ECO:0000313" key="4">
    <source>
        <dbReference type="Proteomes" id="UP000824024"/>
    </source>
</evidence>
<dbReference type="PANTHER" id="PTHR34477:SF1">
    <property type="entry name" value="UPF0213 PROTEIN YHBQ"/>
    <property type="match status" value="1"/>
</dbReference>
<dbReference type="AlphaFoldDB" id="A0A9D2D324"/>
<dbReference type="CDD" id="cd10456">
    <property type="entry name" value="GIY-YIG_UPF0213"/>
    <property type="match status" value="1"/>
</dbReference>
<name>A0A9D2D324_9FIRM</name>
<dbReference type="SUPFAM" id="SSF82771">
    <property type="entry name" value="GIY-YIG endonuclease"/>
    <property type="match status" value="1"/>
</dbReference>